<comment type="function">
    <text evidence="1">May be involved in spermatogenesis.</text>
</comment>
<reference evidence="7" key="1">
    <citation type="submission" date="2021-05" db="EMBL/GenBank/DDBJ databases">
        <title>A free-living protist that lacks canonical eukaryotic 1 DNA replication and segregation systems.</title>
        <authorList>
            <person name="Salas-Leiva D.E."/>
            <person name="Tromer E.C."/>
            <person name="Curtis B.A."/>
            <person name="Jerlstrom-Hultqvist J."/>
            <person name="Kolisko M."/>
            <person name="Yi Z."/>
            <person name="Salas-Leiva J.S."/>
            <person name="Gallot-Lavallee L."/>
            <person name="Kops G.J.P.L."/>
            <person name="Archibald J.M."/>
            <person name="Simpson A.G.B."/>
            <person name="Roger A.J."/>
        </authorList>
    </citation>
    <scope>NUCLEOTIDE SEQUENCE</scope>
    <source>
        <strain evidence="7">BICM</strain>
    </source>
</reference>
<accession>A0A8J6AX09</accession>
<gene>
    <name evidence="7" type="ORF">J8273_1999</name>
</gene>
<dbReference type="GO" id="GO:0005634">
    <property type="term" value="C:nucleus"/>
    <property type="evidence" value="ECO:0007669"/>
    <property type="project" value="UniProtKB-SubCell"/>
</dbReference>
<evidence type="ECO:0000256" key="4">
    <source>
        <dbReference type="ARBA" id="ARBA00021436"/>
    </source>
</evidence>
<evidence type="ECO:0000256" key="3">
    <source>
        <dbReference type="ARBA" id="ARBA00004496"/>
    </source>
</evidence>
<evidence type="ECO:0000256" key="1">
    <source>
        <dbReference type="ARBA" id="ARBA00003056"/>
    </source>
</evidence>
<keyword evidence="8" id="KW-1185">Reference proteome</keyword>
<dbReference type="PANTHER" id="PTHR33588">
    <property type="entry name" value="CILIA- AND FLAGELLA-ASSOCIATED PROTEIN 299"/>
    <property type="match status" value="1"/>
</dbReference>
<protein>
    <recommendedName>
        <fullName evidence="4">Cilia- and flagella-associated protein 299</fullName>
    </recommendedName>
</protein>
<dbReference type="PANTHER" id="PTHR33588:SF1">
    <property type="entry name" value="CILIA- AND FLAGELLA-ASSOCIATED PROTEIN 299"/>
    <property type="match status" value="1"/>
</dbReference>
<dbReference type="GO" id="GO:0005737">
    <property type="term" value="C:cytoplasm"/>
    <property type="evidence" value="ECO:0007669"/>
    <property type="project" value="UniProtKB-SubCell"/>
</dbReference>
<keyword evidence="6" id="KW-0539">Nucleus</keyword>
<dbReference type="EMBL" id="JAHDYR010000006">
    <property type="protein sequence ID" value="KAG9396268.1"/>
    <property type="molecule type" value="Genomic_DNA"/>
</dbReference>
<organism evidence="7 8">
    <name type="scientific">Carpediemonas membranifera</name>
    <dbReference type="NCBI Taxonomy" id="201153"/>
    <lineage>
        <taxon>Eukaryota</taxon>
        <taxon>Metamonada</taxon>
        <taxon>Carpediemonas-like organisms</taxon>
        <taxon>Carpediemonas</taxon>
    </lineage>
</organism>
<dbReference type="Proteomes" id="UP000717585">
    <property type="component" value="Unassembled WGS sequence"/>
</dbReference>
<dbReference type="InterPro" id="IPR027887">
    <property type="entry name" value="DUF4464"/>
</dbReference>
<dbReference type="Pfam" id="PF14713">
    <property type="entry name" value="DUF4464"/>
    <property type="match status" value="1"/>
</dbReference>
<comment type="caution">
    <text evidence="7">The sequence shown here is derived from an EMBL/GenBank/DDBJ whole genome shotgun (WGS) entry which is preliminary data.</text>
</comment>
<dbReference type="AlphaFoldDB" id="A0A8J6AX09"/>
<evidence type="ECO:0000256" key="6">
    <source>
        <dbReference type="ARBA" id="ARBA00023242"/>
    </source>
</evidence>
<evidence type="ECO:0000256" key="2">
    <source>
        <dbReference type="ARBA" id="ARBA00004123"/>
    </source>
</evidence>
<dbReference type="OrthoDB" id="2136125at2759"/>
<sequence length="239" mass="27914">MGDNVQFDYGENNIDTIALAFNTYDEYLDSQITTTDMFYLDDQDMARQLVELGYRGNGDTLKREEFEARKAEAENARLSKLTQPERLLAHEGKDLENFPFLQALAKREEMVCNGKLAVVIFIRDKNHKGQEISGYIDYAHRLRTDRFDMYFDRKKKLLPRPSDLSFYNWETLNVSSNSSPNFEVVADNEEGLLLKNKRDRKVINVNPKVNPGDNTRRHTIETQEYTQCVIFDHITRRKA</sequence>
<comment type="subcellular location">
    <subcellularLocation>
        <location evidence="3">Cytoplasm</location>
    </subcellularLocation>
    <subcellularLocation>
        <location evidence="2">Nucleus</location>
    </subcellularLocation>
</comment>
<keyword evidence="5" id="KW-0963">Cytoplasm</keyword>
<evidence type="ECO:0000313" key="7">
    <source>
        <dbReference type="EMBL" id="KAG9396268.1"/>
    </source>
</evidence>
<name>A0A8J6AX09_9EUKA</name>
<evidence type="ECO:0000256" key="5">
    <source>
        <dbReference type="ARBA" id="ARBA00022490"/>
    </source>
</evidence>
<proteinExistence type="predicted"/>
<evidence type="ECO:0000313" key="8">
    <source>
        <dbReference type="Proteomes" id="UP000717585"/>
    </source>
</evidence>